<keyword evidence="1" id="KW-0732">Signal</keyword>
<name>A0A6B8RQH0_9BACL</name>
<sequence>MKKRIFLGLIVLVSTTLILGLANAKGNVGHKTPTNTTTNSTVFIHNINEANGQLLLTSDEIQWYEDEEANLQFREHEEDANEQEALDGYYIVNDNSELQSLRISPNAEVIMQIYDQPGVTAEPELNPDEAVSLKQFKALFNQMDRLDLRDYPFHLTIKNGEVIKIVQQFIP</sequence>
<evidence type="ECO:0000313" key="3">
    <source>
        <dbReference type="Proteomes" id="UP000426246"/>
    </source>
</evidence>
<keyword evidence="3" id="KW-1185">Reference proteome</keyword>
<evidence type="ECO:0000313" key="2">
    <source>
        <dbReference type="EMBL" id="QGQ98631.1"/>
    </source>
</evidence>
<reference evidence="3" key="1">
    <citation type="submission" date="2018-11" db="EMBL/GenBank/DDBJ databases">
        <title>Complete genome sequence of Paenibacillus sp. ML311-T8.</title>
        <authorList>
            <person name="Nam Y.-D."/>
            <person name="Kang J."/>
            <person name="Chung W.-H."/>
            <person name="Park Y.S."/>
        </authorList>
    </citation>
    <scope>NUCLEOTIDE SEQUENCE [LARGE SCALE GENOMIC DNA]</scope>
    <source>
        <strain evidence="3">ML311-T8</strain>
    </source>
</reference>
<organism evidence="2 3">
    <name type="scientific">Paenibacillus psychroresistens</name>
    <dbReference type="NCBI Taxonomy" id="1778678"/>
    <lineage>
        <taxon>Bacteria</taxon>
        <taxon>Bacillati</taxon>
        <taxon>Bacillota</taxon>
        <taxon>Bacilli</taxon>
        <taxon>Bacillales</taxon>
        <taxon>Paenibacillaceae</taxon>
        <taxon>Paenibacillus</taxon>
    </lineage>
</organism>
<gene>
    <name evidence="2" type="ORF">EHS13_28995</name>
</gene>
<dbReference type="AlphaFoldDB" id="A0A6B8RQH0"/>
<dbReference type="EMBL" id="CP034235">
    <property type="protein sequence ID" value="QGQ98631.1"/>
    <property type="molecule type" value="Genomic_DNA"/>
</dbReference>
<dbReference type="Proteomes" id="UP000426246">
    <property type="component" value="Chromosome"/>
</dbReference>
<accession>A0A6B8RQH0</accession>
<dbReference type="KEGG" id="ppsc:EHS13_28995"/>
<evidence type="ECO:0000256" key="1">
    <source>
        <dbReference type="SAM" id="SignalP"/>
    </source>
</evidence>
<proteinExistence type="predicted"/>
<dbReference type="RefSeq" id="WP_155703740.1">
    <property type="nucleotide sequence ID" value="NZ_CP034235.1"/>
</dbReference>
<feature type="signal peptide" evidence="1">
    <location>
        <begin position="1"/>
        <end position="24"/>
    </location>
</feature>
<feature type="chain" id="PRO_5025498658" evidence="1">
    <location>
        <begin position="25"/>
        <end position="171"/>
    </location>
</feature>
<protein>
    <submittedName>
        <fullName evidence="2">Uncharacterized protein</fullName>
    </submittedName>
</protein>
<dbReference type="OrthoDB" id="2678247at2"/>